<dbReference type="Pfam" id="PF13641">
    <property type="entry name" value="Glyco_tranf_2_3"/>
    <property type="match status" value="1"/>
</dbReference>
<sequence>MSTPIGFLSAVAIVFGLVWLYVNGYTFAPVYRKAFYTLIGRAKDPRVYDEGTAVADGELPVIDVLLPAYDESETIGYSIRALRAAEYPTEKLRVHVVVEASDQTTRGTLSQLKRRYDFREIVVPPSYPGTPNKPRALNYAFERTTGDIVGVIDAEDVVAPELFRQVVCALVDGDHDYVQGRLDMENEDDGLLNTLFRGEYGFWYGMIIPSYFRVGYPVPLGGTTNFATRAVLEAAAAKRLERFGSPWNDAERETLAETGSAGVVPWDPRNVTEDFELGLLLWETGYSMAMVTAVTREESPIGLNGWVRQRTRWQKGKLFTLSQRLRYPPAGIRRKVHIYTQSAMPHLGPINVVGILLVLIYARLVGFLAAPVVAVVLLIGLSMAIQQMVMHTVGYWQVTDNRGLIRIVRATITFVSVPLYWVLQWGADVRAFVQLGFGHLAWEKTSHEGRHVDTADPAAVGSVLSIGGFQVIVAETADGWTWMVNDTDDTVAQATGPFPSEADARAGAELFGESLAIAVGSGSVFEIGMSDPGWTWHLVADEERIAVAPTHQSSVEDSLESVGRVQSAAGLAVLRADPTRERQPDTSEREPERVTPVEP</sequence>
<dbReference type="EMBL" id="CP071463">
    <property type="protein sequence ID" value="QSW85373.1"/>
    <property type="molecule type" value="Genomic_DNA"/>
</dbReference>
<organism evidence="9 10">
    <name type="scientific">Natrinema longum</name>
    <dbReference type="NCBI Taxonomy" id="370324"/>
    <lineage>
        <taxon>Archaea</taxon>
        <taxon>Methanobacteriati</taxon>
        <taxon>Methanobacteriota</taxon>
        <taxon>Stenosarchaea group</taxon>
        <taxon>Halobacteria</taxon>
        <taxon>Halobacteriales</taxon>
        <taxon>Natrialbaceae</taxon>
        <taxon>Natrinema</taxon>
    </lineage>
</organism>
<feature type="transmembrane region" description="Helical" evidence="8">
    <location>
        <begin position="368"/>
        <end position="386"/>
    </location>
</feature>
<keyword evidence="6 8" id="KW-0472">Membrane</keyword>
<evidence type="ECO:0000256" key="5">
    <source>
        <dbReference type="ARBA" id="ARBA00022989"/>
    </source>
</evidence>
<dbReference type="PANTHER" id="PTHR43867:SF2">
    <property type="entry name" value="CELLULOSE SYNTHASE CATALYTIC SUBUNIT A [UDP-FORMING]"/>
    <property type="match status" value="1"/>
</dbReference>
<dbReference type="RefSeq" id="WP_207270567.1">
    <property type="nucleotide sequence ID" value="NZ_CP071463.1"/>
</dbReference>
<feature type="transmembrane region" description="Helical" evidence="8">
    <location>
        <begin position="407"/>
        <end position="427"/>
    </location>
</feature>
<dbReference type="SUPFAM" id="SSF53448">
    <property type="entry name" value="Nucleotide-diphospho-sugar transferases"/>
    <property type="match status" value="1"/>
</dbReference>
<evidence type="ECO:0000256" key="6">
    <source>
        <dbReference type="ARBA" id="ARBA00023136"/>
    </source>
</evidence>
<proteinExistence type="predicted"/>
<comment type="subcellular location">
    <subcellularLocation>
        <location evidence="1">Membrane</location>
        <topology evidence="1">Multi-pass membrane protein</topology>
    </subcellularLocation>
</comment>
<dbReference type="GO" id="GO:0016020">
    <property type="term" value="C:membrane"/>
    <property type="evidence" value="ECO:0007669"/>
    <property type="project" value="UniProtKB-SubCell"/>
</dbReference>
<dbReference type="PANTHER" id="PTHR43867">
    <property type="entry name" value="CELLULOSE SYNTHASE CATALYTIC SUBUNIT A [UDP-FORMING]"/>
    <property type="match status" value="1"/>
</dbReference>
<evidence type="ECO:0000313" key="9">
    <source>
        <dbReference type="EMBL" id="QSW85373.1"/>
    </source>
</evidence>
<feature type="region of interest" description="Disordered" evidence="7">
    <location>
        <begin position="570"/>
        <end position="599"/>
    </location>
</feature>
<reference evidence="9 10" key="1">
    <citation type="journal article" date="2006" name="Int. J. Syst. Evol. Microbiol.">
        <title>Haloterrigena longa sp. nov. and Haloterrigena limicola sp. nov., extremely halophilic archaea isolated from a salt lake.</title>
        <authorList>
            <person name="Cui H.L."/>
            <person name="Tohty D."/>
            <person name="Zhou P.J."/>
            <person name="Liu S.J."/>
        </authorList>
    </citation>
    <scope>NUCLEOTIDE SEQUENCE [LARGE SCALE GENOMIC DNA]</scope>
    <source>
        <strain evidence="9 10">ABH32</strain>
    </source>
</reference>
<evidence type="ECO:0000256" key="4">
    <source>
        <dbReference type="ARBA" id="ARBA00022692"/>
    </source>
</evidence>
<keyword evidence="2" id="KW-0328">Glycosyltransferase</keyword>
<dbReference type="AlphaFoldDB" id="A0A8A2U9V7"/>
<evidence type="ECO:0000256" key="7">
    <source>
        <dbReference type="SAM" id="MobiDB-lite"/>
    </source>
</evidence>
<evidence type="ECO:0000256" key="3">
    <source>
        <dbReference type="ARBA" id="ARBA00022679"/>
    </source>
</evidence>
<evidence type="ECO:0000256" key="2">
    <source>
        <dbReference type="ARBA" id="ARBA00022676"/>
    </source>
</evidence>
<feature type="transmembrane region" description="Helical" evidence="8">
    <location>
        <begin position="343"/>
        <end position="362"/>
    </location>
</feature>
<dbReference type="GeneID" id="63182185"/>
<evidence type="ECO:0000256" key="8">
    <source>
        <dbReference type="SAM" id="Phobius"/>
    </source>
</evidence>
<dbReference type="OrthoDB" id="114973at2157"/>
<feature type="transmembrane region" description="Helical" evidence="8">
    <location>
        <begin position="6"/>
        <end position="28"/>
    </location>
</feature>
<keyword evidence="4 8" id="KW-0812">Transmembrane</keyword>
<evidence type="ECO:0000256" key="1">
    <source>
        <dbReference type="ARBA" id="ARBA00004141"/>
    </source>
</evidence>
<dbReference type="GO" id="GO:0016757">
    <property type="term" value="F:glycosyltransferase activity"/>
    <property type="evidence" value="ECO:0007669"/>
    <property type="project" value="UniProtKB-KW"/>
</dbReference>
<dbReference type="Gene3D" id="3.90.550.10">
    <property type="entry name" value="Spore Coat Polysaccharide Biosynthesis Protein SpsA, Chain A"/>
    <property type="match status" value="1"/>
</dbReference>
<keyword evidence="3 9" id="KW-0808">Transferase</keyword>
<evidence type="ECO:0000313" key="10">
    <source>
        <dbReference type="Proteomes" id="UP000663191"/>
    </source>
</evidence>
<dbReference type="InterPro" id="IPR029044">
    <property type="entry name" value="Nucleotide-diphossugar_trans"/>
</dbReference>
<accession>A0A8A2U9V7</accession>
<keyword evidence="10" id="KW-1185">Reference proteome</keyword>
<keyword evidence="5 8" id="KW-1133">Transmembrane helix</keyword>
<dbReference type="InterPro" id="IPR050321">
    <property type="entry name" value="Glycosyltr_2/OpgH_subfam"/>
</dbReference>
<gene>
    <name evidence="9" type="ORF">J0X27_00535</name>
</gene>
<dbReference type="Proteomes" id="UP000663191">
    <property type="component" value="Chromosome"/>
</dbReference>
<dbReference type="KEGG" id="hlo:J0X27_00535"/>
<feature type="compositionally biased region" description="Basic and acidic residues" evidence="7">
    <location>
        <begin position="577"/>
        <end position="599"/>
    </location>
</feature>
<protein>
    <submittedName>
        <fullName evidence="9">Glycosyltransferase</fullName>
    </submittedName>
</protein>
<name>A0A8A2U9V7_9EURY</name>